<keyword evidence="1" id="KW-1133">Transmembrane helix</keyword>
<reference evidence="2 3" key="1">
    <citation type="submission" date="2013-01" db="EMBL/GenBank/DDBJ databases">
        <authorList>
            <person name="Fiebig A."/>
            <person name="Goeker M."/>
            <person name="Klenk H.-P.P."/>
        </authorList>
    </citation>
    <scope>NUCLEOTIDE SEQUENCE [LARGE SCALE GENOMIC DNA]</scope>
    <source>
        <strain evidence="2 3">DSM 24838</strain>
    </source>
</reference>
<feature type="transmembrane region" description="Helical" evidence="1">
    <location>
        <begin position="131"/>
        <end position="155"/>
    </location>
</feature>
<comment type="caution">
    <text evidence="2">The sequence shown here is derived from an EMBL/GenBank/DDBJ whole genome shotgun (WGS) entry which is preliminary data.</text>
</comment>
<keyword evidence="1" id="KW-0472">Membrane</keyword>
<dbReference type="EMBL" id="AONG01000005">
    <property type="protein sequence ID" value="KIQ70660.1"/>
    <property type="molecule type" value="Genomic_DNA"/>
</dbReference>
<dbReference type="PROSITE" id="PS51257">
    <property type="entry name" value="PROKAR_LIPOPROTEIN"/>
    <property type="match status" value="1"/>
</dbReference>
<proteinExistence type="predicted"/>
<protein>
    <submittedName>
        <fullName evidence="2">Uncharacterized protein</fullName>
    </submittedName>
</protein>
<keyword evidence="3" id="KW-1185">Reference proteome</keyword>
<evidence type="ECO:0000313" key="3">
    <source>
        <dbReference type="Proteomes" id="UP000035100"/>
    </source>
</evidence>
<evidence type="ECO:0000256" key="1">
    <source>
        <dbReference type="SAM" id="Phobius"/>
    </source>
</evidence>
<feature type="transmembrane region" description="Helical" evidence="1">
    <location>
        <begin position="94"/>
        <end position="111"/>
    </location>
</feature>
<sequence length="162" mass="17132">MRVLVSLAGLAVLIACTILVFTMVTILMPAAGGQWPFDLRVTGYTVPEATAYLTALNDAGREAIRTTMALWDTVLPVALTVFLALLCLGQRGKLGWLGVLAALAYGAADLAENAAILRLIDGSVPPDPLTVTGASTLTMAKYAALLLACLFYLLARLRGPRR</sequence>
<feature type="transmembrane region" description="Helical" evidence="1">
    <location>
        <begin position="68"/>
        <end position="87"/>
    </location>
</feature>
<name>A0A0D0NR10_9RHOB</name>
<dbReference type="OrthoDB" id="5198105at2"/>
<evidence type="ECO:0000313" key="2">
    <source>
        <dbReference type="EMBL" id="KIQ70660.1"/>
    </source>
</evidence>
<organism evidence="2 3">
    <name type="scientific">Wenxinia marina DSM 24838</name>
    <dbReference type="NCBI Taxonomy" id="1123501"/>
    <lineage>
        <taxon>Bacteria</taxon>
        <taxon>Pseudomonadati</taxon>
        <taxon>Pseudomonadota</taxon>
        <taxon>Alphaproteobacteria</taxon>
        <taxon>Rhodobacterales</taxon>
        <taxon>Roseobacteraceae</taxon>
        <taxon>Wenxinia</taxon>
    </lineage>
</organism>
<dbReference type="RefSeq" id="WP_018302821.1">
    <property type="nucleotide sequence ID" value="NZ_KB902288.1"/>
</dbReference>
<dbReference type="STRING" id="1123501.Wenmar_01038"/>
<keyword evidence="1" id="KW-0812">Transmembrane</keyword>
<dbReference type="Proteomes" id="UP000035100">
    <property type="component" value="Unassembled WGS sequence"/>
</dbReference>
<accession>A0A0D0NR10</accession>
<dbReference type="AlphaFoldDB" id="A0A0D0NR10"/>
<dbReference type="PATRIC" id="fig|1123501.6.peg.1108"/>
<gene>
    <name evidence="2" type="ORF">Wenmar_01038</name>
</gene>